<proteinExistence type="predicted"/>
<organism evidence="1">
    <name type="scientific">Arion vulgaris</name>
    <dbReference type="NCBI Taxonomy" id="1028688"/>
    <lineage>
        <taxon>Eukaryota</taxon>
        <taxon>Metazoa</taxon>
        <taxon>Spiralia</taxon>
        <taxon>Lophotrochozoa</taxon>
        <taxon>Mollusca</taxon>
        <taxon>Gastropoda</taxon>
        <taxon>Heterobranchia</taxon>
        <taxon>Euthyneura</taxon>
        <taxon>Panpulmonata</taxon>
        <taxon>Eupulmonata</taxon>
        <taxon>Stylommatophora</taxon>
        <taxon>Helicina</taxon>
        <taxon>Arionoidea</taxon>
        <taxon>Arionidae</taxon>
        <taxon>Arion</taxon>
    </lineage>
</organism>
<accession>A0A0B6YP46</accession>
<dbReference type="AlphaFoldDB" id="A0A0B6YP46"/>
<sequence length="67" mass="7959">ISSMRSAILSIRPDSPHELVYLKDIKSNLKERKYDDTDYIYKTNNISVQHQRVILSYKNKMDVEEDL</sequence>
<feature type="non-terminal residue" evidence="1">
    <location>
        <position position="1"/>
    </location>
</feature>
<dbReference type="EMBL" id="HACG01010400">
    <property type="protein sequence ID" value="CEK57265.1"/>
    <property type="molecule type" value="Transcribed_RNA"/>
</dbReference>
<name>A0A0B6YP46_9EUPU</name>
<evidence type="ECO:0000313" key="1">
    <source>
        <dbReference type="EMBL" id="CEK57265.1"/>
    </source>
</evidence>
<gene>
    <name evidence="1" type="primary">ORF29709</name>
</gene>
<protein>
    <submittedName>
        <fullName evidence="1">Uncharacterized protein</fullName>
    </submittedName>
</protein>
<reference evidence="1" key="1">
    <citation type="submission" date="2014-12" db="EMBL/GenBank/DDBJ databases">
        <title>Insight into the proteome of Arion vulgaris.</title>
        <authorList>
            <person name="Aradska J."/>
            <person name="Bulat T."/>
            <person name="Smidak R."/>
            <person name="Sarate P."/>
            <person name="Gangsoo J."/>
            <person name="Sialana F."/>
            <person name="Bilban M."/>
            <person name="Lubec G."/>
        </authorList>
    </citation>
    <scope>NUCLEOTIDE SEQUENCE</scope>
    <source>
        <tissue evidence="1">Skin</tissue>
    </source>
</reference>